<dbReference type="InterPro" id="IPR036614">
    <property type="entry name" value="RusA-like_sf"/>
</dbReference>
<dbReference type="Gene3D" id="3.30.1330.70">
    <property type="entry name" value="Holliday junction resolvase RusA"/>
    <property type="match status" value="1"/>
</dbReference>
<dbReference type="EMBL" id="LAZR01062823">
    <property type="protein sequence ID" value="KKK60734.1"/>
    <property type="molecule type" value="Genomic_DNA"/>
</dbReference>
<gene>
    <name evidence="2" type="ORF">LCGC14_3021420</name>
</gene>
<organism evidence="2">
    <name type="scientific">marine sediment metagenome</name>
    <dbReference type="NCBI Taxonomy" id="412755"/>
    <lineage>
        <taxon>unclassified sequences</taxon>
        <taxon>metagenomes</taxon>
        <taxon>ecological metagenomes</taxon>
    </lineage>
</organism>
<dbReference type="GO" id="GO:0000287">
    <property type="term" value="F:magnesium ion binding"/>
    <property type="evidence" value="ECO:0007669"/>
    <property type="project" value="InterPro"/>
</dbReference>
<feature type="compositionally biased region" description="Basic and acidic residues" evidence="1">
    <location>
        <begin position="155"/>
        <end position="165"/>
    </location>
</feature>
<feature type="non-terminal residue" evidence="2">
    <location>
        <position position="1"/>
    </location>
</feature>
<feature type="region of interest" description="Disordered" evidence="1">
    <location>
        <begin position="149"/>
        <end position="168"/>
    </location>
</feature>
<evidence type="ECO:0000313" key="2">
    <source>
        <dbReference type="EMBL" id="KKK60734.1"/>
    </source>
</evidence>
<dbReference type="Pfam" id="PF05866">
    <property type="entry name" value="RusA"/>
    <property type="match status" value="1"/>
</dbReference>
<evidence type="ECO:0000256" key="1">
    <source>
        <dbReference type="SAM" id="MobiDB-lite"/>
    </source>
</evidence>
<accession>A0A0F8Z2Q2</accession>
<dbReference type="GO" id="GO:0006310">
    <property type="term" value="P:DNA recombination"/>
    <property type="evidence" value="ECO:0007669"/>
    <property type="project" value="InterPro"/>
</dbReference>
<protein>
    <submittedName>
        <fullName evidence="2">Uncharacterized protein</fullName>
    </submittedName>
</protein>
<proteinExistence type="predicted"/>
<dbReference type="AlphaFoldDB" id="A0A0F8Z2Q2"/>
<sequence length="178" mass="19618">VYQGRGGEEDGGVGRHSWGEYAMSQVTGSSILFFVSGIPVAKGSLSGFPFTRKDGGIGVRMIDKTKGMKGWAETVAQAAREAMWTSGRKMFPADVPVTLSTQFYVERPQSVAKDRVFPTVKPDLGKLERAIEDALTGIVYEDDKQIVTRPNSQKRYREPDREGHPRSPGVIITVTRQI</sequence>
<dbReference type="GO" id="GO:0006281">
    <property type="term" value="P:DNA repair"/>
    <property type="evidence" value="ECO:0007669"/>
    <property type="project" value="InterPro"/>
</dbReference>
<reference evidence="2" key="1">
    <citation type="journal article" date="2015" name="Nature">
        <title>Complex archaea that bridge the gap between prokaryotes and eukaryotes.</title>
        <authorList>
            <person name="Spang A."/>
            <person name="Saw J.H."/>
            <person name="Jorgensen S.L."/>
            <person name="Zaremba-Niedzwiedzka K."/>
            <person name="Martijn J."/>
            <person name="Lind A.E."/>
            <person name="van Eijk R."/>
            <person name="Schleper C."/>
            <person name="Guy L."/>
            <person name="Ettema T.J."/>
        </authorList>
    </citation>
    <scope>NUCLEOTIDE SEQUENCE</scope>
</reference>
<dbReference type="SUPFAM" id="SSF103084">
    <property type="entry name" value="Holliday junction resolvase RusA"/>
    <property type="match status" value="1"/>
</dbReference>
<name>A0A0F8Z2Q2_9ZZZZ</name>
<dbReference type="InterPro" id="IPR008822">
    <property type="entry name" value="Endonuclease_RusA-like"/>
</dbReference>
<comment type="caution">
    <text evidence="2">The sequence shown here is derived from an EMBL/GenBank/DDBJ whole genome shotgun (WGS) entry which is preliminary data.</text>
</comment>